<accession>A0A397IRB9</accession>
<sequence length="235" mass="27283">MIQNNNINNNYLKQSQRQRCQRFNSRDQTRTSTQVIDIISNEEPTRQVKRKRNQNRKLSQPLQQQLKAPNALRIILMTTLFSFIHIIRFNKRRKNYQYLTTSILENIVRIEDWDPLPTKFTNENYDPNFPISGTLGGSTLGIGALINFQNSMTPKYVQEGQSRNSSFSPSNNICTPQWSIEELEASRSSLFPMIQDPDDPSSSRGIKFELCLFIVGNQIFETARKQGKILSFRMI</sequence>
<keyword evidence="2" id="KW-1133">Transmembrane helix</keyword>
<name>A0A397IRB9_9GLOM</name>
<dbReference type="AlphaFoldDB" id="A0A397IRB9"/>
<feature type="region of interest" description="Disordered" evidence="1">
    <location>
        <begin position="42"/>
        <end position="62"/>
    </location>
</feature>
<reference evidence="3 4" key="1">
    <citation type="submission" date="2018-08" db="EMBL/GenBank/DDBJ databases">
        <title>Genome and evolution of the arbuscular mycorrhizal fungus Diversispora epigaea (formerly Glomus versiforme) and its bacterial endosymbionts.</title>
        <authorList>
            <person name="Sun X."/>
            <person name="Fei Z."/>
            <person name="Harrison M."/>
        </authorList>
    </citation>
    <scope>NUCLEOTIDE SEQUENCE [LARGE SCALE GENOMIC DNA]</scope>
    <source>
        <strain evidence="3 4">IT104</strain>
    </source>
</reference>
<feature type="transmembrane region" description="Helical" evidence="2">
    <location>
        <begin position="71"/>
        <end position="89"/>
    </location>
</feature>
<keyword evidence="2" id="KW-0472">Membrane</keyword>
<evidence type="ECO:0000256" key="2">
    <source>
        <dbReference type="SAM" id="Phobius"/>
    </source>
</evidence>
<evidence type="ECO:0000313" key="4">
    <source>
        <dbReference type="Proteomes" id="UP000266861"/>
    </source>
</evidence>
<gene>
    <name evidence="3" type="ORF">Glove_216g182</name>
</gene>
<keyword evidence="4" id="KW-1185">Reference proteome</keyword>
<evidence type="ECO:0008006" key="5">
    <source>
        <dbReference type="Google" id="ProtNLM"/>
    </source>
</evidence>
<protein>
    <recommendedName>
        <fullName evidence="5">Transmembrane protein</fullName>
    </recommendedName>
</protein>
<proteinExistence type="predicted"/>
<comment type="caution">
    <text evidence="3">The sequence shown here is derived from an EMBL/GenBank/DDBJ whole genome shotgun (WGS) entry which is preliminary data.</text>
</comment>
<dbReference type="Proteomes" id="UP000266861">
    <property type="component" value="Unassembled WGS sequence"/>
</dbReference>
<evidence type="ECO:0000256" key="1">
    <source>
        <dbReference type="SAM" id="MobiDB-lite"/>
    </source>
</evidence>
<evidence type="ECO:0000313" key="3">
    <source>
        <dbReference type="EMBL" id="RHZ75260.1"/>
    </source>
</evidence>
<organism evidence="3 4">
    <name type="scientific">Diversispora epigaea</name>
    <dbReference type="NCBI Taxonomy" id="1348612"/>
    <lineage>
        <taxon>Eukaryota</taxon>
        <taxon>Fungi</taxon>
        <taxon>Fungi incertae sedis</taxon>
        <taxon>Mucoromycota</taxon>
        <taxon>Glomeromycotina</taxon>
        <taxon>Glomeromycetes</taxon>
        <taxon>Diversisporales</taxon>
        <taxon>Diversisporaceae</taxon>
        <taxon>Diversispora</taxon>
    </lineage>
</organism>
<dbReference type="EMBL" id="PQFF01000201">
    <property type="protein sequence ID" value="RHZ75260.1"/>
    <property type="molecule type" value="Genomic_DNA"/>
</dbReference>
<keyword evidence="2" id="KW-0812">Transmembrane</keyword>